<evidence type="ECO:0000256" key="7">
    <source>
        <dbReference type="ARBA" id="ARBA00022723"/>
    </source>
</evidence>
<sequence length="377" mass="41797">MLKQAKSSFACLLGLTLSAPLWASDEVQRWGVNMTEGVTDVSQEIYGLHMDIFWWCVGIGVVVFGVMFYTMIAHRKSNGAKAANFHESLSLELAWTFIPIVILVVMAWPATKVLIKIYDTSEPDIDIVVTGYQWKWKYEYLNQDVSFFSNLSTPADEINNLAPKNPNYLLEVDNELVIPVGKKVRFLITANDVIHAWWVPDLAVKKDAIPGFINESWTRVNEPGIYRGQCAELCGKDHGFMPIVVRAVEQAEFETWMDKKREAAAAIAEAAKQTLTFDELYAQGEAVYVKHCAACHQADGKGIPPTFPAIAGSPIANGDVREHLNRVINGGQGMPPFGEQLTPVESAAVITFQRNAFGNNTGSEVQPIDVVNYQQGN</sequence>
<dbReference type="InterPro" id="IPR002429">
    <property type="entry name" value="CcO_II-like_C"/>
</dbReference>
<evidence type="ECO:0000256" key="17">
    <source>
        <dbReference type="RuleBase" id="RU000456"/>
    </source>
</evidence>
<keyword evidence="5 17" id="KW-0679">Respiratory chain</keyword>
<comment type="subcellular location">
    <subcellularLocation>
        <location evidence="17">Cell membrane</location>
        <topology evidence="17">Multi-pass membrane protein</topology>
    </subcellularLocation>
    <subcellularLocation>
        <location evidence="1">Membrane</location>
        <topology evidence="1">Multi-pass membrane protein</topology>
    </subcellularLocation>
</comment>
<feature type="transmembrane region" description="Helical" evidence="19">
    <location>
        <begin position="93"/>
        <end position="111"/>
    </location>
</feature>
<dbReference type="GO" id="GO:0020037">
    <property type="term" value="F:heme binding"/>
    <property type="evidence" value="ECO:0007669"/>
    <property type="project" value="InterPro"/>
</dbReference>
<evidence type="ECO:0000259" key="22">
    <source>
        <dbReference type="PROSITE" id="PS50999"/>
    </source>
</evidence>
<dbReference type="InterPro" id="IPR036257">
    <property type="entry name" value="Cyt_c_oxidase_su2_TM_sf"/>
</dbReference>
<evidence type="ECO:0000256" key="9">
    <source>
        <dbReference type="ARBA" id="ARBA00022982"/>
    </source>
</evidence>
<dbReference type="STRING" id="1117647.M5M_12315"/>
<evidence type="ECO:0000256" key="3">
    <source>
        <dbReference type="ARBA" id="ARBA00022448"/>
    </source>
</evidence>
<evidence type="ECO:0000259" key="23">
    <source>
        <dbReference type="PROSITE" id="PS51007"/>
    </source>
</evidence>
<evidence type="ECO:0000313" key="24">
    <source>
        <dbReference type="EMBL" id="AFU99623.2"/>
    </source>
</evidence>
<dbReference type="Gene3D" id="2.60.40.420">
    <property type="entry name" value="Cupredoxins - blue copper proteins"/>
    <property type="match status" value="1"/>
</dbReference>
<dbReference type="NCBIfam" id="TIGR02866">
    <property type="entry name" value="CoxB"/>
    <property type="match status" value="1"/>
</dbReference>
<keyword evidence="4 16" id="KW-0349">Heme</keyword>
<evidence type="ECO:0000256" key="19">
    <source>
        <dbReference type="SAM" id="Phobius"/>
    </source>
</evidence>
<keyword evidence="13 19" id="KW-0472">Membrane</keyword>
<dbReference type="HOGENOM" id="CLU_036876_2_2_6"/>
<keyword evidence="25" id="KW-1185">Reference proteome</keyword>
<evidence type="ECO:0000259" key="21">
    <source>
        <dbReference type="PROSITE" id="PS50857"/>
    </source>
</evidence>
<dbReference type="PANTHER" id="PTHR22888">
    <property type="entry name" value="CYTOCHROME C OXIDASE, SUBUNIT II"/>
    <property type="match status" value="1"/>
</dbReference>
<keyword evidence="9 17" id="KW-0249">Electron transport</keyword>
<keyword evidence="6 17" id="KW-0812">Transmembrane</keyword>
<evidence type="ECO:0000256" key="12">
    <source>
        <dbReference type="ARBA" id="ARBA00023008"/>
    </source>
</evidence>
<dbReference type="SUPFAM" id="SSF81464">
    <property type="entry name" value="Cytochrome c oxidase subunit II-like, transmembrane region"/>
    <property type="match status" value="1"/>
</dbReference>
<keyword evidence="11 16" id="KW-0408">Iron</keyword>
<dbReference type="Pfam" id="PF13442">
    <property type="entry name" value="Cytochrome_CBB3"/>
    <property type="match status" value="1"/>
</dbReference>
<evidence type="ECO:0000256" key="11">
    <source>
        <dbReference type="ARBA" id="ARBA00023004"/>
    </source>
</evidence>
<evidence type="ECO:0000256" key="10">
    <source>
        <dbReference type="ARBA" id="ARBA00022989"/>
    </source>
</evidence>
<dbReference type="InterPro" id="IPR011759">
    <property type="entry name" value="Cyt_c_oxidase_su2_TM_dom"/>
</dbReference>
<keyword evidence="10 19" id="KW-1133">Transmembrane helix</keyword>
<evidence type="ECO:0000256" key="18">
    <source>
        <dbReference type="RuleBase" id="RU004024"/>
    </source>
</evidence>
<protein>
    <recommendedName>
        <fullName evidence="18">Cytochrome c oxidase subunit 2</fullName>
        <ecNumber evidence="18">7.1.1.9</ecNumber>
    </recommendedName>
</protein>
<evidence type="ECO:0000256" key="1">
    <source>
        <dbReference type="ARBA" id="ARBA00004141"/>
    </source>
</evidence>
<dbReference type="Proteomes" id="UP000000466">
    <property type="component" value="Chromosome"/>
</dbReference>
<comment type="catalytic activity">
    <reaction evidence="15 18">
        <text>4 Fe(II)-[cytochrome c] + O2 + 8 H(+)(in) = 4 Fe(III)-[cytochrome c] + 2 H2O + 4 H(+)(out)</text>
        <dbReference type="Rhea" id="RHEA:11436"/>
        <dbReference type="Rhea" id="RHEA-COMP:10350"/>
        <dbReference type="Rhea" id="RHEA-COMP:14399"/>
        <dbReference type="ChEBI" id="CHEBI:15377"/>
        <dbReference type="ChEBI" id="CHEBI:15378"/>
        <dbReference type="ChEBI" id="CHEBI:15379"/>
        <dbReference type="ChEBI" id="CHEBI:29033"/>
        <dbReference type="ChEBI" id="CHEBI:29034"/>
        <dbReference type="EC" id="7.1.1.9"/>
    </reaction>
</comment>
<feature type="domain" description="Cytochrome c" evidence="23">
    <location>
        <begin position="279"/>
        <end position="357"/>
    </location>
</feature>
<evidence type="ECO:0000256" key="16">
    <source>
        <dbReference type="PROSITE-ProRule" id="PRU00433"/>
    </source>
</evidence>
<evidence type="ECO:0000256" key="20">
    <source>
        <dbReference type="SAM" id="SignalP"/>
    </source>
</evidence>
<dbReference type="PANTHER" id="PTHR22888:SF9">
    <property type="entry name" value="CYTOCHROME C OXIDASE SUBUNIT 2"/>
    <property type="match status" value="1"/>
</dbReference>
<dbReference type="Pfam" id="PF00116">
    <property type="entry name" value="COX2"/>
    <property type="match status" value="1"/>
</dbReference>
<evidence type="ECO:0000256" key="14">
    <source>
        <dbReference type="ARBA" id="ARBA00024688"/>
    </source>
</evidence>
<dbReference type="GO" id="GO:0042773">
    <property type="term" value="P:ATP synthesis coupled electron transport"/>
    <property type="evidence" value="ECO:0007669"/>
    <property type="project" value="TreeGrafter"/>
</dbReference>
<comment type="similarity">
    <text evidence="2 17">Belongs to the cytochrome c oxidase subunit 2 family.</text>
</comment>
<feature type="transmembrane region" description="Helical" evidence="19">
    <location>
        <begin position="52"/>
        <end position="72"/>
    </location>
</feature>
<dbReference type="InterPro" id="IPR008972">
    <property type="entry name" value="Cupredoxin"/>
</dbReference>
<dbReference type="GO" id="GO:0005507">
    <property type="term" value="F:copper ion binding"/>
    <property type="evidence" value="ECO:0007669"/>
    <property type="project" value="InterPro"/>
</dbReference>
<keyword evidence="7 16" id="KW-0479">Metal-binding</keyword>
<evidence type="ECO:0000256" key="6">
    <source>
        <dbReference type="ARBA" id="ARBA00022692"/>
    </source>
</evidence>
<dbReference type="Gene3D" id="1.10.760.10">
    <property type="entry name" value="Cytochrome c-like domain"/>
    <property type="match status" value="1"/>
</dbReference>
<evidence type="ECO:0000256" key="13">
    <source>
        <dbReference type="ARBA" id="ARBA00023136"/>
    </source>
</evidence>
<dbReference type="Gene3D" id="1.10.287.90">
    <property type="match status" value="1"/>
</dbReference>
<dbReference type="KEGG" id="saga:M5M_12315"/>
<evidence type="ECO:0000256" key="2">
    <source>
        <dbReference type="ARBA" id="ARBA00007866"/>
    </source>
</evidence>
<dbReference type="OrthoDB" id="9781261at2"/>
<dbReference type="eggNOG" id="COG1622">
    <property type="taxonomic scope" value="Bacteria"/>
</dbReference>
<evidence type="ECO:0000256" key="8">
    <source>
        <dbReference type="ARBA" id="ARBA00022967"/>
    </source>
</evidence>
<dbReference type="InterPro" id="IPR036909">
    <property type="entry name" value="Cyt_c-like_dom_sf"/>
</dbReference>
<proteinExistence type="inferred from homology"/>
<dbReference type="AlphaFoldDB" id="K4KNC8"/>
<evidence type="ECO:0000256" key="5">
    <source>
        <dbReference type="ARBA" id="ARBA00022660"/>
    </source>
</evidence>
<dbReference type="InterPro" id="IPR014222">
    <property type="entry name" value="Cyt_c_oxidase_su2"/>
</dbReference>
<evidence type="ECO:0000313" key="25">
    <source>
        <dbReference type="Proteomes" id="UP000000466"/>
    </source>
</evidence>
<dbReference type="PROSITE" id="PS50999">
    <property type="entry name" value="COX2_TM"/>
    <property type="match status" value="1"/>
</dbReference>
<evidence type="ECO:0000256" key="4">
    <source>
        <dbReference type="ARBA" id="ARBA00022617"/>
    </source>
</evidence>
<dbReference type="GO" id="GO:0004129">
    <property type="term" value="F:cytochrome-c oxidase activity"/>
    <property type="evidence" value="ECO:0007669"/>
    <property type="project" value="UniProtKB-EC"/>
</dbReference>
<feature type="chain" id="PRO_5003878464" description="Cytochrome c oxidase subunit 2" evidence="20">
    <location>
        <begin position="24"/>
        <end position="377"/>
    </location>
</feature>
<comment type="cofactor">
    <cofactor evidence="18">
        <name>Cu cation</name>
        <dbReference type="ChEBI" id="CHEBI:23378"/>
    </cofactor>
    <text evidence="18">Binds a copper A center.</text>
</comment>
<feature type="signal peptide" evidence="20">
    <location>
        <begin position="1"/>
        <end position="23"/>
    </location>
</feature>
<dbReference type="InterPro" id="IPR001505">
    <property type="entry name" value="Copper_CuA"/>
</dbReference>
<keyword evidence="12 18" id="KW-0186">Copper</keyword>
<feature type="domain" description="Cytochrome oxidase subunit II copper A binding" evidence="21">
    <location>
        <begin position="122"/>
        <end position="259"/>
    </location>
</feature>
<dbReference type="PROSITE" id="PS51007">
    <property type="entry name" value="CYTC"/>
    <property type="match status" value="1"/>
</dbReference>
<name>K4KNC8_SIMAS</name>
<reference evidence="24 25" key="1">
    <citation type="journal article" date="2013" name="Genome Announc.">
        <title>Complete genome sequence of Simiduia agarivorans SA1(T), a marine bacterium able to degrade a variety of polysaccharides.</title>
        <authorList>
            <person name="Lin S.Y."/>
            <person name="Shieh W.Y."/>
            <person name="Chen J.S."/>
            <person name="Tang S.L."/>
        </authorList>
    </citation>
    <scope>NUCLEOTIDE SEQUENCE [LARGE SCALE GENOMIC DNA]</scope>
    <source>
        <strain evidence="25">DSM 21679 / JCM 13881 / BCRC 17597 / SA1</strain>
    </source>
</reference>
<dbReference type="GO" id="GO:0016491">
    <property type="term" value="F:oxidoreductase activity"/>
    <property type="evidence" value="ECO:0007669"/>
    <property type="project" value="InterPro"/>
</dbReference>
<dbReference type="InterPro" id="IPR045187">
    <property type="entry name" value="CcO_II"/>
</dbReference>
<feature type="domain" description="Cytochrome oxidase subunit II transmembrane region profile" evidence="22">
    <location>
        <begin position="26"/>
        <end position="121"/>
    </location>
</feature>
<accession>K4KNC8</accession>
<dbReference type="Pfam" id="PF02790">
    <property type="entry name" value="COX2_TM"/>
    <property type="match status" value="1"/>
</dbReference>
<dbReference type="GO" id="GO:0005886">
    <property type="term" value="C:plasma membrane"/>
    <property type="evidence" value="ECO:0007669"/>
    <property type="project" value="UniProtKB-SubCell"/>
</dbReference>
<dbReference type="EC" id="7.1.1.9" evidence="18"/>
<dbReference type="PROSITE" id="PS50857">
    <property type="entry name" value="COX2_CUA"/>
    <property type="match status" value="1"/>
</dbReference>
<comment type="function">
    <text evidence="14 18">Subunits I and II form the functional core of the enzyme complex. Electrons originating in cytochrome c are transferred via heme a and Cu(A) to the binuclear center formed by heme a3 and Cu(B).</text>
</comment>
<evidence type="ECO:0000256" key="15">
    <source>
        <dbReference type="ARBA" id="ARBA00047816"/>
    </source>
</evidence>
<dbReference type="SUPFAM" id="SSF49503">
    <property type="entry name" value="Cupredoxins"/>
    <property type="match status" value="1"/>
</dbReference>
<dbReference type="EMBL" id="CP003746">
    <property type="protein sequence ID" value="AFU99623.2"/>
    <property type="molecule type" value="Genomic_DNA"/>
</dbReference>
<organism evidence="24 25">
    <name type="scientific">Simiduia agarivorans (strain DSM 21679 / JCM 13881 / BCRC 17597 / SA1)</name>
    <dbReference type="NCBI Taxonomy" id="1117647"/>
    <lineage>
        <taxon>Bacteria</taxon>
        <taxon>Pseudomonadati</taxon>
        <taxon>Pseudomonadota</taxon>
        <taxon>Gammaproteobacteria</taxon>
        <taxon>Cellvibrionales</taxon>
        <taxon>Cellvibrionaceae</taxon>
        <taxon>Simiduia</taxon>
    </lineage>
</organism>
<dbReference type="PRINTS" id="PR01166">
    <property type="entry name" value="CYCOXIDASEII"/>
</dbReference>
<dbReference type="eggNOG" id="COG2010">
    <property type="taxonomic scope" value="Bacteria"/>
</dbReference>
<dbReference type="PROSITE" id="PS00078">
    <property type="entry name" value="COX2"/>
    <property type="match status" value="1"/>
</dbReference>
<dbReference type="InterPro" id="IPR009056">
    <property type="entry name" value="Cyt_c-like_dom"/>
</dbReference>
<gene>
    <name evidence="24" type="ordered locus">M5M_12315</name>
</gene>
<keyword evidence="8" id="KW-1278">Translocase</keyword>
<keyword evidence="20" id="KW-0732">Signal</keyword>
<dbReference type="RefSeq" id="WP_016389390.1">
    <property type="nucleotide sequence ID" value="NC_018868.3"/>
</dbReference>
<keyword evidence="3 17" id="KW-0813">Transport</keyword>